<evidence type="ECO:0000313" key="2">
    <source>
        <dbReference type="EMBL" id="GCE30190.1"/>
    </source>
</evidence>
<dbReference type="AlphaFoldDB" id="A0A402BFY1"/>
<name>A0A402BFY1_9CHLR</name>
<dbReference type="OrthoDB" id="160072at2"/>
<gene>
    <name evidence="2" type="ORF">KDA_56740</name>
</gene>
<feature type="transmembrane region" description="Helical" evidence="1">
    <location>
        <begin position="55"/>
        <end position="75"/>
    </location>
</feature>
<protein>
    <submittedName>
        <fullName evidence="2">Uncharacterized protein</fullName>
    </submittedName>
</protein>
<feature type="transmembrane region" description="Helical" evidence="1">
    <location>
        <begin position="118"/>
        <end position="138"/>
    </location>
</feature>
<dbReference type="EMBL" id="BIFT01000002">
    <property type="protein sequence ID" value="GCE30190.1"/>
    <property type="molecule type" value="Genomic_DNA"/>
</dbReference>
<comment type="caution">
    <text evidence="2">The sequence shown here is derived from an EMBL/GenBank/DDBJ whole genome shotgun (WGS) entry which is preliminary data.</text>
</comment>
<keyword evidence="3" id="KW-1185">Reference proteome</keyword>
<proteinExistence type="predicted"/>
<feature type="transmembrane region" description="Helical" evidence="1">
    <location>
        <begin position="159"/>
        <end position="180"/>
    </location>
</feature>
<keyword evidence="1" id="KW-0812">Transmembrane</keyword>
<evidence type="ECO:0000256" key="1">
    <source>
        <dbReference type="SAM" id="Phobius"/>
    </source>
</evidence>
<keyword evidence="1" id="KW-1133">Transmembrane helix</keyword>
<organism evidence="2 3">
    <name type="scientific">Dictyobacter alpinus</name>
    <dbReference type="NCBI Taxonomy" id="2014873"/>
    <lineage>
        <taxon>Bacteria</taxon>
        <taxon>Bacillati</taxon>
        <taxon>Chloroflexota</taxon>
        <taxon>Ktedonobacteria</taxon>
        <taxon>Ktedonobacterales</taxon>
        <taxon>Dictyobacteraceae</taxon>
        <taxon>Dictyobacter</taxon>
    </lineage>
</organism>
<accession>A0A402BFY1</accession>
<dbReference type="Proteomes" id="UP000287171">
    <property type="component" value="Unassembled WGS sequence"/>
</dbReference>
<dbReference type="RefSeq" id="WP_126630344.1">
    <property type="nucleotide sequence ID" value="NZ_BIFT01000002.1"/>
</dbReference>
<reference evidence="3" key="1">
    <citation type="submission" date="2018-12" db="EMBL/GenBank/DDBJ databases">
        <title>Tengunoibacter tsumagoiensis gen. nov., sp. nov., Dictyobacter kobayashii sp. nov., D. alpinus sp. nov., and D. joshuensis sp. nov. and description of Dictyobacteraceae fam. nov. within the order Ktedonobacterales isolated from Tengu-no-mugimeshi.</title>
        <authorList>
            <person name="Wang C.M."/>
            <person name="Zheng Y."/>
            <person name="Sakai Y."/>
            <person name="Toyoda A."/>
            <person name="Minakuchi Y."/>
            <person name="Abe K."/>
            <person name="Yokota A."/>
            <person name="Yabe S."/>
        </authorList>
    </citation>
    <scope>NUCLEOTIDE SEQUENCE [LARGE SCALE GENOMIC DNA]</scope>
    <source>
        <strain evidence="3">Uno16</strain>
    </source>
</reference>
<sequence>METHESDVAQAALPELPAPQGIGMAVAFDWGLAAQTAFVPIYTLFSPSSTMKLPGLNPILLFVIAWPVACVFAYFGEMIRSGRNWALRIQIVANAVLSIAGIISLFNLYQNIRIGNFWPLVTTIILVIFSPLIVWRLTRPATAQWFQRVTPAQARQRHGGIWVLFIVLWGIVGGVLQTFASMK</sequence>
<evidence type="ECO:0000313" key="3">
    <source>
        <dbReference type="Proteomes" id="UP000287171"/>
    </source>
</evidence>
<feature type="transmembrane region" description="Helical" evidence="1">
    <location>
        <begin position="87"/>
        <end position="106"/>
    </location>
</feature>
<keyword evidence="1" id="KW-0472">Membrane</keyword>